<dbReference type="Gene3D" id="3.10.20.30">
    <property type="match status" value="1"/>
</dbReference>
<proteinExistence type="predicted"/>
<comment type="caution">
    <text evidence="2">The sequence shown here is derived from an EMBL/GenBank/DDBJ whole genome shotgun (WGS) entry which is preliminary data.</text>
</comment>
<evidence type="ECO:0000313" key="2">
    <source>
        <dbReference type="EMBL" id="GGI84419.1"/>
    </source>
</evidence>
<evidence type="ECO:0000313" key="5">
    <source>
        <dbReference type="Proteomes" id="UP000652720"/>
    </source>
</evidence>
<evidence type="ECO:0000313" key="3">
    <source>
        <dbReference type="EMBL" id="GGP29784.1"/>
    </source>
</evidence>
<evidence type="ECO:0000256" key="1">
    <source>
        <dbReference type="SAM" id="MobiDB-lite"/>
    </source>
</evidence>
<reference evidence="2" key="4">
    <citation type="submission" date="2023-08" db="EMBL/GenBank/DDBJ databases">
        <authorList>
            <person name="Sun Q."/>
            <person name="Zhou Y."/>
        </authorList>
    </citation>
    <scope>NUCLEOTIDE SEQUENCE</scope>
    <source>
        <strain evidence="3">CGMCC 1.8884</strain>
        <strain evidence="2">CGMCC 1.8885</strain>
    </source>
</reference>
<keyword evidence="4" id="KW-1185">Reference proteome</keyword>
<dbReference type="Proteomes" id="UP000652720">
    <property type="component" value="Unassembled WGS sequence"/>
</dbReference>
<evidence type="ECO:0000313" key="4">
    <source>
        <dbReference type="Proteomes" id="UP000630135"/>
    </source>
</evidence>
<dbReference type="GO" id="GO:0051536">
    <property type="term" value="F:iron-sulfur cluster binding"/>
    <property type="evidence" value="ECO:0007669"/>
    <property type="project" value="InterPro"/>
</dbReference>
<organism evidence="2 5">
    <name type="scientific">Deinococcus wulumuqiensis</name>
    <dbReference type="NCBI Taxonomy" id="980427"/>
    <lineage>
        <taxon>Bacteria</taxon>
        <taxon>Thermotogati</taxon>
        <taxon>Deinococcota</taxon>
        <taxon>Deinococci</taxon>
        <taxon>Deinococcales</taxon>
        <taxon>Deinococcaceae</taxon>
        <taxon>Deinococcus</taxon>
    </lineage>
</organism>
<dbReference type="InterPro" id="IPR012675">
    <property type="entry name" value="Beta-grasp_dom_sf"/>
</dbReference>
<dbReference type="InterPro" id="IPR036010">
    <property type="entry name" value="2Fe-2S_ferredoxin-like_sf"/>
</dbReference>
<name>A0AAV4K4H5_9DEIO</name>
<gene>
    <name evidence="3" type="ORF">GCM10008021_14350</name>
    <name evidence="2" type="ORF">GCM10010914_18470</name>
</gene>
<dbReference type="SUPFAM" id="SSF54292">
    <property type="entry name" value="2Fe-2S ferredoxin-like"/>
    <property type="match status" value="1"/>
</dbReference>
<dbReference type="EMBL" id="BMMA01000016">
    <property type="protein sequence ID" value="GGI84419.1"/>
    <property type="molecule type" value="Genomic_DNA"/>
</dbReference>
<accession>A0AAV4K4H5</accession>
<dbReference type="AlphaFoldDB" id="A0AAV4K4H5"/>
<reference evidence="4" key="3">
    <citation type="journal article" date="2019" name="Int. J. Syst. Evol. Microbiol.">
        <title>The Global Catalogue of Microorganisms (GCM) 10K type strain sequencing project: providing services to taxonomists for standard genome sequencing and annotation.</title>
        <authorList>
            <consortium name="The Broad Institute Genomics Platform"/>
            <consortium name="The Broad Institute Genome Sequencing Center for Infectious Disease"/>
            <person name="Wu L."/>
            <person name="Ma J."/>
        </authorList>
    </citation>
    <scope>NUCLEOTIDE SEQUENCE [LARGE SCALE GENOMIC DNA]</scope>
    <source>
        <strain evidence="4">CGMCC 1.8884</strain>
    </source>
</reference>
<dbReference type="EMBL" id="BMLZ01000015">
    <property type="protein sequence ID" value="GGP29784.1"/>
    <property type="molecule type" value="Genomic_DNA"/>
</dbReference>
<feature type="region of interest" description="Disordered" evidence="1">
    <location>
        <begin position="88"/>
        <end position="118"/>
    </location>
</feature>
<protein>
    <submittedName>
        <fullName evidence="2">Uncharacterized protein</fullName>
    </submittedName>
</protein>
<sequence length="118" mass="12887">MHFFPKGQKCVNAGKLFWQHWEGTMDRLKVNINGVRREVTGTKPHTTLLNWLREQGLTGCKEGCAEGECGYSTPGFVVSMDAAHALGTPAESDPFARRRGGKSAPAQPLSLLEEATSK</sequence>
<reference evidence="2" key="2">
    <citation type="journal article" date="2014" name="Int. J. Syst. Evol. Microbiol.">
        <title>Complete genome sequence of Corynebacterium casei LMG S-19264T (=DSM 44701T), isolated from a smear-ripened cheese.</title>
        <authorList>
            <consortium name="US DOE Joint Genome Institute (JGI-PGF)"/>
            <person name="Walter F."/>
            <person name="Albersmeier A."/>
            <person name="Kalinowski J."/>
            <person name="Ruckert C."/>
        </authorList>
    </citation>
    <scope>NUCLEOTIDE SEQUENCE</scope>
    <source>
        <strain evidence="2">CGMCC 1.8885</strain>
    </source>
</reference>
<dbReference type="Proteomes" id="UP000630135">
    <property type="component" value="Unassembled WGS sequence"/>
</dbReference>
<reference evidence="3" key="1">
    <citation type="journal article" date="2014" name="Int. J. Syst. Evol. Microbiol.">
        <title>Complete genome of a new Firmicutes species belonging to the dominant human colonic microbiota ('Ruminococcus bicirculans') reveals two chromosomes and a selective capacity to utilize plant glucans.</title>
        <authorList>
            <consortium name="NISC Comparative Sequencing Program"/>
            <person name="Wegmann U."/>
            <person name="Louis P."/>
            <person name="Goesmann A."/>
            <person name="Henrissat B."/>
            <person name="Duncan S.H."/>
            <person name="Flint H.J."/>
        </authorList>
    </citation>
    <scope>NUCLEOTIDE SEQUENCE</scope>
    <source>
        <strain evidence="3">CGMCC 1.8884</strain>
    </source>
</reference>